<reference evidence="1" key="1">
    <citation type="submission" date="2023-11" db="EMBL/GenBank/DDBJ databases">
        <authorList>
            <person name="De Vega J J."/>
            <person name="De Vega J J."/>
        </authorList>
    </citation>
    <scope>NUCLEOTIDE SEQUENCE</scope>
</reference>
<dbReference type="Proteomes" id="UP001295794">
    <property type="component" value="Unassembled WGS sequence"/>
</dbReference>
<proteinExistence type="predicted"/>
<gene>
    <name evidence="1" type="ORF">MYCIT1_LOCUS25601</name>
</gene>
<organism evidence="1 2">
    <name type="scientific">Mycena citricolor</name>
    <dbReference type="NCBI Taxonomy" id="2018698"/>
    <lineage>
        <taxon>Eukaryota</taxon>
        <taxon>Fungi</taxon>
        <taxon>Dikarya</taxon>
        <taxon>Basidiomycota</taxon>
        <taxon>Agaricomycotina</taxon>
        <taxon>Agaricomycetes</taxon>
        <taxon>Agaricomycetidae</taxon>
        <taxon>Agaricales</taxon>
        <taxon>Marasmiineae</taxon>
        <taxon>Mycenaceae</taxon>
        <taxon>Mycena</taxon>
    </lineage>
</organism>
<accession>A0AAD2HL61</accession>
<comment type="caution">
    <text evidence="1">The sequence shown here is derived from an EMBL/GenBank/DDBJ whole genome shotgun (WGS) entry which is preliminary data.</text>
</comment>
<sequence length="274" mass="31126">MYLRLNSMANPVTHILFGTSPDAFYIGHGRRHHIQGMPEGFTKHAAALHIAMTLWISMTRDMQHWVLFNVATNQFFHNTDIPPVIRDHLGGADGKVPADFLTFSDDPDPAHFFLKGKRHASWSATLDDSLIQEILAQKRRVQGFDASVQGVLFGKGRTSLTMLPGGFIARLDGDALDPGHILNKTLTEFQTGWAIERGSTLCFYDHAYFFLKFKQQHGTTVQMRWNMPPHMMQILAELREVTMGVEEQNLLMQDDEVAMGRARTRMEQSMRGNR</sequence>
<dbReference type="AlphaFoldDB" id="A0AAD2HL61"/>
<dbReference type="EMBL" id="CAVNYO010000414">
    <property type="protein sequence ID" value="CAK5276934.1"/>
    <property type="molecule type" value="Genomic_DNA"/>
</dbReference>
<keyword evidence="2" id="KW-1185">Reference proteome</keyword>
<name>A0AAD2HL61_9AGAR</name>
<protein>
    <submittedName>
        <fullName evidence="1">Uncharacterized protein</fullName>
    </submittedName>
</protein>
<evidence type="ECO:0000313" key="2">
    <source>
        <dbReference type="Proteomes" id="UP001295794"/>
    </source>
</evidence>
<evidence type="ECO:0000313" key="1">
    <source>
        <dbReference type="EMBL" id="CAK5276934.1"/>
    </source>
</evidence>